<organism evidence="3 4">
    <name type="scientific">Hydrogenophaga pseudoflava</name>
    <name type="common">Pseudomonas carboxydoflava</name>
    <dbReference type="NCBI Taxonomy" id="47421"/>
    <lineage>
        <taxon>Bacteria</taxon>
        <taxon>Pseudomonadati</taxon>
        <taxon>Pseudomonadota</taxon>
        <taxon>Betaproteobacteria</taxon>
        <taxon>Burkholderiales</taxon>
        <taxon>Comamonadaceae</taxon>
        <taxon>Hydrogenophaga</taxon>
    </lineage>
</organism>
<evidence type="ECO:0000313" key="4">
    <source>
        <dbReference type="Proteomes" id="UP000293912"/>
    </source>
</evidence>
<protein>
    <recommendedName>
        <fullName evidence="5">DUF4124 domain-containing protein</fullName>
    </recommendedName>
</protein>
<dbReference type="RefSeq" id="WP_133156179.1">
    <property type="nucleotide sequence ID" value="NZ_CP037867.1"/>
</dbReference>
<evidence type="ECO:0008006" key="5">
    <source>
        <dbReference type="Google" id="ProtNLM"/>
    </source>
</evidence>
<dbReference type="AlphaFoldDB" id="A0A4P6WVE1"/>
<feature type="signal peptide" evidence="2">
    <location>
        <begin position="1"/>
        <end position="25"/>
    </location>
</feature>
<dbReference type="KEGG" id="hpse:HPF_07270"/>
<proteinExistence type="predicted"/>
<evidence type="ECO:0000256" key="1">
    <source>
        <dbReference type="SAM" id="MobiDB-lite"/>
    </source>
</evidence>
<reference evidence="3 4" key="1">
    <citation type="submission" date="2019-03" db="EMBL/GenBank/DDBJ databases">
        <authorList>
            <person name="Sebastian G."/>
            <person name="Baumann P."/>
            <person name="Ruckert C."/>
            <person name="Kalinowski J."/>
            <person name="Nebel B."/>
            <person name="Takors R."/>
            <person name="Blombach B."/>
        </authorList>
    </citation>
    <scope>NUCLEOTIDE SEQUENCE [LARGE SCALE GENOMIC DNA]</scope>
    <source>
        <strain evidence="3 4">DSM 1084</strain>
    </source>
</reference>
<keyword evidence="2" id="KW-0732">Signal</keyword>
<keyword evidence="4" id="KW-1185">Reference proteome</keyword>
<accession>A0A4P6WVE1</accession>
<feature type="region of interest" description="Disordered" evidence="1">
    <location>
        <begin position="43"/>
        <end position="67"/>
    </location>
</feature>
<gene>
    <name evidence="3" type="ORF">HPF_07270</name>
</gene>
<name>A0A4P6WVE1_HYDPS</name>
<feature type="chain" id="PRO_5020378472" description="DUF4124 domain-containing protein" evidence="2">
    <location>
        <begin position="26"/>
        <end position="199"/>
    </location>
</feature>
<dbReference type="Proteomes" id="UP000293912">
    <property type="component" value="Chromosome"/>
</dbReference>
<dbReference type="EMBL" id="CP037867">
    <property type="protein sequence ID" value="QBM27477.1"/>
    <property type="molecule type" value="Genomic_DNA"/>
</dbReference>
<evidence type="ECO:0000313" key="3">
    <source>
        <dbReference type="EMBL" id="QBM27477.1"/>
    </source>
</evidence>
<sequence precursor="true">MRSPFCPVPALVLAIPLMLGGPALAAVFKCKAPDGATIFQDSECGPGSQPLQAPKAGNSPPVDLTQPLDKRFKTPEERDRLMAALKIAGLDLGMRKGIEFCKTHAAAHVAGIEQVYSGWRQQHAVAIGTADRLIEKYTTTRERADGVSDIVALLEQSLQTRAGNDAARNTDNCKSAPVKLRSFLDNRHTDIYSAVGSGR</sequence>
<evidence type="ECO:0000256" key="2">
    <source>
        <dbReference type="SAM" id="SignalP"/>
    </source>
</evidence>